<evidence type="ECO:0000256" key="4">
    <source>
        <dbReference type="ARBA" id="ARBA00022692"/>
    </source>
</evidence>
<dbReference type="EnsemblMetazoa" id="AALFPA23_017459.R25465">
    <property type="protein sequence ID" value="AALFPA23_017459.P25465"/>
    <property type="gene ID" value="AALFPA23_017459"/>
</dbReference>
<dbReference type="Pfam" id="PF00060">
    <property type="entry name" value="Lig_chan"/>
    <property type="match status" value="1"/>
</dbReference>
<dbReference type="RefSeq" id="XP_019531056.3">
    <property type="nucleotide sequence ID" value="XM_019675511.3"/>
</dbReference>
<dbReference type="Gene3D" id="3.40.190.10">
    <property type="entry name" value="Periplasmic binding protein-like II"/>
    <property type="match status" value="1"/>
</dbReference>
<dbReference type="SUPFAM" id="SSF53850">
    <property type="entry name" value="Periplasmic binding protein-like II"/>
    <property type="match status" value="1"/>
</dbReference>
<dbReference type="Proteomes" id="UP000069940">
    <property type="component" value="Unassembled WGS sequence"/>
</dbReference>
<dbReference type="InterPro" id="IPR052192">
    <property type="entry name" value="Insect_Ionotropic_Sensory_Rcpt"/>
</dbReference>
<evidence type="ECO:0000313" key="12">
    <source>
        <dbReference type="Proteomes" id="UP000069940"/>
    </source>
</evidence>
<evidence type="ECO:0000256" key="1">
    <source>
        <dbReference type="ARBA" id="ARBA00004651"/>
    </source>
</evidence>
<evidence type="ECO:0000313" key="11">
    <source>
        <dbReference type="EnsemblMetazoa" id="AALFPA23_017459.P25465"/>
    </source>
</evidence>
<comment type="subcellular location">
    <subcellularLocation>
        <location evidence="1">Cell membrane</location>
        <topology evidence="1">Multi-pass membrane protein</topology>
    </subcellularLocation>
</comment>
<feature type="transmembrane region" description="Helical" evidence="9">
    <location>
        <begin position="141"/>
        <end position="165"/>
    </location>
</feature>
<evidence type="ECO:0000256" key="6">
    <source>
        <dbReference type="ARBA" id="ARBA00023136"/>
    </source>
</evidence>
<dbReference type="InterPro" id="IPR001320">
    <property type="entry name" value="Iontro_rcpt_C"/>
</dbReference>
<evidence type="ECO:0000256" key="2">
    <source>
        <dbReference type="ARBA" id="ARBA00008685"/>
    </source>
</evidence>
<keyword evidence="3" id="KW-1003">Cell membrane</keyword>
<evidence type="ECO:0000256" key="3">
    <source>
        <dbReference type="ARBA" id="ARBA00022475"/>
    </source>
</evidence>
<name>A0ABM1ZDD5_AEDAL</name>
<keyword evidence="4 9" id="KW-0812">Transmembrane</keyword>
<dbReference type="GeneID" id="109402795"/>
<sequence>MNFTLNLIQVDQGGWKTNNTFTGLMGLFLNRTVELGAMGNLMRSERMEVADFTIVTLLLKTCVIFKQPPLSLVSNIFELPFSGEVWLSCLGFILICWVIMMSFRFYSKQELLTPGDALTFIIGTMCQQDIYLTAHFNSTKFLFFVAKLASFFIFTAYSATIIALLQSPSRAITSIDDLTASPLKVGAMETVYIWVYFTEAKDVQVQKLFRKKIKPFGKESLIEPDVGMQRVRDELYAFQVESNAAYQLIKRTFTPQDTCKIHELEAVKVAPFSIPVRKGSKYRELIRQRLTWQMEVGIMHRAHMIWIAQKPKCEAGVAAFNSVGTEEMRFLYKLLPVGMALAWFILGAELYRKRRLQKREANAGSFGSEKAVANSEMKMDLVYDGYLH</sequence>
<evidence type="ECO:0000259" key="10">
    <source>
        <dbReference type="Pfam" id="PF00060"/>
    </source>
</evidence>
<accession>A0ABM1ZDD5</accession>
<evidence type="ECO:0000256" key="5">
    <source>
        <dbReference type="ARBA" id="ARBA00022989"/>
    </source>
</evidence>
<keyword evidence="12" id="KW-1185">Reference proteome</keyword>
<feature type="transmembrane region" description="Helical" evidence="9">
    <location>
        <begin position="85"/>
        <end position="106"/>
    </location>
</feature>
<reference evidence="11" key="2">
    <citation type="submission" date="2025-05" db="UniProtKB">
        <authorList>
            <consortium name="EnsemblMetazoa"/>
        </authorList>
    </citation>
    <scope>IDENTIFICATION</scope>
    <source>
        <strain evidence="11">Foshan</strain>
    </source>
</reference>
<feature type="transmembrane region" description="Helical" evidence="9">
    <location>
        <begin position="330"/>
        <end position="351"/>
    </location>
</feature>
<comment type="similarity">
    <text evidence="2">Belongs to the glutamate-gated ion channel (TC 1.A.10.1) family.</text>
</comment>
<reference evidence="12" key="1">
    <citation type="journal article" date="2015" name="Proc. Natl. Acad. Sci. U.S.A.">
        <title>Genome sequence of the Asian Tiger mosquito, Aedes albopictus, reveals insights into its biology, genetics, and evolution.</title>
        <authorList>
            <person name="Chen X.G."/>
            <person name="Jiang X."/>
            <person name="Gu J."/>
            <person name="Xu M."/>
            <person name="Wu Y."/>
            <person name="Deng Y."/>
            <person name="Zhang C."/>
            <person name="Bonizzoni M."/>
            <person name="Dermauw W."/>
            <person name="Vontas J."/>
            <person name="Armbruster P."/>
            <person name="Huang X."/>
            <person name="Yang Y."/>
            <person name="Zhang H."/>
            <person name="He W."/>
            <person name="Peng H."/>
            <person name="Liu Y."/>
            <person name="Wu K."/>
            <person name="Chen J."/>
            <person name="Lirakis M."/>
            <person name="Topalis P."/>
            <person name="Van Leeuwen T."/>
            <person name="Hall A.B."/>
            <person name="Jiang X."/>
            <person name="Thorpe C."/>
            <person name="Mueller R.L."/>
            <person name="Sun C."/>
            <person name="Waterhouse R.M."/>
            <person name="Yan G."/>
            <person name="Tu Z.J."/>
            <person name="Fang X."/>
            <person name="James A.A."/>
        </authorList>
    </citation>
    <scope>NUCLEOTIDE SEQUENCE [LARGE SCALE GENOMIC DNA]</scope>
    <source>
        <strain evidence="12">Foshan</strain>
    </source>
</reference>
<feature type="domain" description="Ionotropic glutamate receptor C-terminal" evidence="10">
    <location>
        <begin position="84"/>
        <end position="339"/>
    </location>
</feature>
<dbReference type="PANTHER" id="PTHR42643:SF39">
    <property type="entry name" value="IONOTROPIC RECEPTOR 56A-RELATED"/>
    <property type="match status" value="1"/>
</dbReference>
<evidence type="ECO:0000256" key="9">
    <source>
        <dbReference type="SAM" id="Phobius"/>
    </source>
</evidence>
<keyword evidence="7" id="KW-0675">Receptor</keyword>
<dbReference type="Gene3D" id="1.10.287.70">
    <property type="match status" value="1"/>
</dbReference>
<protein>
    <recommendedName>
        <fullName evidence="10">Ionotropic glutamate receptor C-terminal domain-containing protein</fullName>
    </recommendedName>
</protein>
<dbReference type="PANTHER" id="PTHR42643">
    <property type="entry name" value="IONOTROPIC RECEPTOR 20A-RELATED"/>
    <property type="match status" value="1"/>
</dbReference>
<organism evidence="11 12">
    <name type="scientific">Aedes albopictus</name>
    <name type="common">Asian tiger mosquito</name>
    <name type="synonym">Stegomyia albopicta</name>
    <dbReference type="NCBI Taxonomy" id="7160"/>
    <lineage>
        <taxon>Eukaryota</taxon>
        <taxon>Metazoa</taxon>
        <taxon>Ecdysozoa</taxon>
        <taxon>Arthropoda</taxon>
        <taxon>Hexapoda</taxon>
        <taxon>Insecta</taxon>
        <taxon>Pterygota</taxon>
        <taxon>Neoptera</taxon>
        <taxon>Endopterygota</taxon>
        <taxon>Diptera</taxon>
        <taxon>Nematocera</taxon>
        <taxon>Culicoidea</taxon>
        <taxon>Culicidae</taxon>
        <taxon>Culicinae</taxon>
        <taxon>Aedini</taxon>
        <taxon>Aedes</taxon>
        <taxon>Stegomyia</taxon>
    </lineage>
</organism>
<keyword evidence="6 9" id="KW-0472">Membrane</keyword>
<keyword evidence="8" id="KW-0325">Glycoprotein</keyword>
<proteinExistence type="inferred from homology"/>
<keyword evidence="5 9" id="KW-1133">Transmembrane helix</keyword>
<evidence type="ECO:0000256" key="7">
    <source>
        <dbReference type="ARBA" id="ARBA00023170"/>
    </source>
</evidence>
<evidence type="ECO:0000256" key="8">
    <source>
        <dbReference type="ARBA" id="ARBA00023180"/>
    </source>
</evidence>